<sequence length="359" mass="41621">MSDDTTKKFNKNLDTLKNNLANLIVKLDILTKYLTNINKFLIVLEEINKQIINLDKIIHTIDSILIAISVIPQIASEIDILDKNIKKLGDIIHSQRINAENLCNEFVEPTKNEVLKCNDTLKKLIKNIQSFSDEILDLQNKFSSLNNEQQNYIASKSNTIIEKVNDMLDGVISSITIIENKISIITDKLKFFIYLSDIINKIFDRISYLLTALDPLHKAMYQKVVVQRSNDNTDTSTVSSWMSIWNFIWKEISILEWYWQNKAEPITFTVNQILEGIDGVEDMVINELKREVMKILYPLLNEIILKIELPNIEELKKLENEVHILKGQIELNKIDIIENNFNNIIKEFDNIKLIAHPNI</sequence>
<evidence type="ECO:0000313" key="1">
    <source>
        <dbReference type="EMBL" id="AUL80036.3"/>
    </source>
</evidence>
<organism evidence="1 2">
    <name type="scientific">Tupanvirus deep ocean</name>
    <dbReference type="NCBI Taxonomy" id="2126984"/>
    <lineage>
        <taxon>Viruses</taxon>
        <taxon>Varidnaviria</taxon>
        <taxon>Bamfordvirae</taxon>
        <taxon>Nucleocytoviricota</taxon>
        <taxon>Megaviricetes</taxon>
        <taxon>Imitervirales</taxon>
        <taxon>Mimiviridae</taxon>
        <taxon>Megamimivirinae</taxon>
        <taxon>Tupanvirus</taxon>
        <taxon>Tupanvirus altamarinense</taxon>
    </lineage>
</organism>
<dbReference type="KEGG" id="vg:80517983"/>
<dbReference type="RefSeq" id="YP_010781292.1">
    <property type="nucleotide sequence ID" value="NC_075038.1"/>
</dbReference>
<dbReference type="Proteomes" id="UP000241719">
    <property type="component" value="Segment"/>
</dbReference>
<evidence type="ECO:0000313" key="2">
    <source>
        <dbReference type="Proteomes" id="UP000241719"/>
    </source>
</evidence>
<name>A0A2K9L6B3_9VIRU</name>
<protein>
    <submittedName>
        <fullName evidence="1">Orfan</fullName>
    </submittedName>
</protein>
<reference evidence="1 2" key="1">
    <citation type="journal article" date="2018" name="Nat. Commun.">
        <title>Tailed giant Tupanvirus possesses the most complete translational apparatus of the known virosphere.</title>
        <authorList>
            <person name="Abrahao J."/>
            <person name="Silva L."/>
            <person name="Silva L.S."/>
            <person name="Khalil J.Y.B."/>
            <person name="Rodrigues R."/>
            <person name="Arantes T."/>
            <person name="Assis F."/>
            <person name="Boratto P."/>
            <person name="Andrade M."/>
            <person name="Kroon E.G."/>
            <person name="Ribeiro B."/>
            <person name="Bergier I."/>
            <person name="Seligmann H."/>
            <person name="Ghigo E."/>
            <person name="Colson P."/>
            <person name="Levasseur A."/>
            <person name="Kroemer G."/>
            <person name="Raoult D."/>
            <person name="La Scola B."/>
        </authorList>
    </citation>
    <scope>NUCLEOTIDE SEQUENCE [LARGE SCALE GENOMIC DNA]</scope>
    <source>
        <strain evidence="1">Deep ocean</strain>
    </source>
</reference>
<proteinExistence type="predicted"/>
<dbReference type="GeneID" id="80517983"/>
<accession>A0A2K9L6B3</accession>
<keyword evidence="2" id="KW-1185">Reference proteome</keyword>
<dbReference type="EMBL" id="MF405918">
    <property type="protein sequence ID" value="AUL80036.3"/>
    <property type="molecule type" value="Genomic_DNA"/>
</dbReference>